<accession>A0A8X7TRR3</accession>
<evidence type="ECO:0000313" key="2">
    <source>
        <dbReference type="Proteomes" id="UP000886595"/>
    </source>
</evidence>
<name>A0A8X7TRR3_BRACI</name>
<dbReference type="AlphaFoldDB" id="A0A8X7TRR3"/>
<evidence type="ECO:0000313" key="1">
    <source>
        <dbReference type="EMBL" id="KAG2251131.1"/>
    </source>
</evidence>
<gene>
    <name evidence="1" type="ORF">Bca52824_081267</name>
</gene>
<dbReference type="Proteomes" id="UP000886595">
    <property type="component" value="Unassembled WGS sequence"/>
</dbReference>
<dbReference type="EMBL" id="JAAMPC010000016">
    <property type="protein sequence ID" value="KAG2251131.1"/>
    <property type="molecule type" value="Genomic_DNA"/>
</dbReference>
<proteinExistence type="predicted"/>
<sequence>MRNNHLNVGVTLCHVSKRRKRTPDWLKIPNQMSDAIWIFRNRAILGMRKLPMKRFRNGAITLDTRMMISTSHFCLLRRVVSTFRAIQTVRARTNCHLFSSKSGLLAKDFCKCLAHITRTNSFYANTPISASNPLRLTKTHSSR</sequence>
<reference evidence="1 2" key="1">
    <citation type="submission" date="2020-02" db="EMBL/GenBank/DDBJ databases">
        <authorList>
            <person name="Ma Q."/>
            <person name="Huang Y."/>
            <person name="Song X."/>
            <person name="Pei D."/>
        </authorList>
    </citation>
    <scope>NUCLEOTIDE SEQUENCE [LARGE SCALE GENOMIC DNA]</scope>
    <source>
        <strain evidence="1">Sxm20200214</strain>
        <tissue evidence="1">Leaf</tissue>
    </source>
</reference>
<comment type="caution">
    <text evidence="1">The sequence shown here is derived from an EMBL/GenBank/DDBJ whole genome shotgun (WGS) entry which is preliminary data.</text>
</comment>
<organism evidence="1 2">
    <name type="scientific">Brassica carinata</name>
    <name type="common">Ethiopian mustard</name>
    <name type="synonym">Abyssinian cabbage</name>
    <dbReference type="NCBI Taxonomy" id="52824"/>
    <lineage>
        <taxon>Eukaryota</taxon>
        <taxon>Viridiplantae</taxon>
        <taxon>Streptophyta</taxon>
        <taxon>Embryophyta</taxon>
        <taxon>Tracheophyta</taxon>
        <taxon>Spermatophyta</taxon>
        <taxon>Magnoliopsida</taxon>
        <taxon>eudicotyledons</taxon>
        <taxon>Gunneridae</taxon>
        <taxon>Pentapetalae</taxon>
        <taxon>rosids</taxon>
        <taxon>malvids</taxon>
        <taxon>Brassicales</taxon>
        <taxon>Brassicaceae</taxon>
        <taxon>Brassiceae</taxon>
        <taxon>Brassica</taxon>
    </lineage>
</organism>
<dbReference type="OrthoDB" id="10535908at2759"/>
<keyword evidence="2" id="KW-1185">Reference proteome</keyword>
<protein>
    <submittedName>
        <fullName evidence="1">Uncharacterized protein</fullName>
    </submittedName>
</protein>